<name>A0A8C4I2D4_DICLA</name>
<organism evidence="3 4">
    <name type="scientific">Dicentrarchus labrax</name>
    <name type="common">European seabass</name>
    <name type="synonym">Morone labrax</name>
    <dbReference type="NCBI Taxonomy" id="13489"/>
    <lineage>
        <taxon>Eukaryota</taxon>
        <taxon>Metazoa</taxon>
        <taxon>Chordata</taxon>
        <taxon>Craniata</taxon>
        <taxon>Vertebrata</taxon>
        <taxon>Euteleostomi</taxon>
        <taxon>Actinopterygii</taxon>
        <taxon>Neopterygii</taxon>
        <taxon>Teleostei</taxon>
        <taxon>Neoteleostei</taxon>
        <taxon>Acanthomorphata</taxon>
        <taxon>Eupercaria</taxon>
        <taxon>Moronidae</taxon>
        <taxon>Dicentrarchus</taxon>
    </lineage>
</organism>
<evidence type="ECO:0000313" key="4">
    <source>
        <dbReference type="Proteomes" id="UP000694389"/>
    </source>
</evidence>
<feature type="region of interest" description="Disordered" evidence="1">
    <location>
        <begin position="27"/>
        <end position="75"/>
    </location>
</feature>
<sequence>MVIDVLLISDGSWLVPRTAEKATFAPAERTDMPSEEVTPPSEEGFESHTTRHFPSSTMGSVSFWPRQKATPHPKRRVRASMAQGPGQRAGTMVGSLIPCTLIQPGSPLEGSRPVKQMAAPKAVTCRVRAVRTSKRADKSSPASPQKFMERMPSEILIKILSYLDASALFSISHVNKLFYQLANDNALWNKIYIAEFVRSKKQKPKCIDELLLKMATVEVQDLPAGYWKWLCFRTAAACDMNKWKRHLELISCHTGLPSQTERVLRNLHVTWELTVSDKSGQEGTHELSWSLFCETSVTLCWSGGGGLPNYQQFSTLQLHGVRRIALNCPGLKKPGCRSLMLKLDVQTLTKSAQVIGQDQLVELKLLQPGIIIGVWRDQRSVAFVMFILHVHRLVERSIRGSSDCPYVEPTIKPPFDDIDPEYGLHGYQLHIVLHDTVREIMSGSFSQLFCRRTQICDGLIQLTAISRTDLSQHTPLSGNITLPWRCDALQGTVQNCCIMNLTLLDEFKKPFWCVSSPVSTEQEKTPVSYDYDGEHFLIHYQDSGGQVKMRLVWMEEQRQFFLISLVVYVTVRKVNKHFSRDY</sequence>
<evidence type="ECO:0000256" key="1">
    <source>
        <dbReference type="SAM" id="MobiDB-lite"/>
    </source>
</evidence>
<dbReference type="InterPro" id="IPR001810">
    <property type="entry name" value="F-box_dom"/>
</dbReference>
<accession>A0A8C4I2D4</accession>
<dbReference type="PANTHER" id="PTHR46731:SF1">
    <property type="entry name" value="F-BOX ONLY PROTEIN 15"/>
    <property type="match status" value="1"/>
</dbReference>
<dbReference type="PROSITE" id="PS50181">
    <property type="entry name" value="FBOX"/>
    <property type="match status" value="1"/>
</dbReference>
<dbReference type="Proteomes" id="UP000694389">
    <property type="component" value="Unassembled WGS sequence"/>
</dbReference>
<dbReference type="CDD" id="cd22093">
    <property type="entry name" value="F-box_FBXO15"/>
    <property type="match status" value="1"/>
</dbReference>
<dbReference type="Gene3D" id="1.20.1280.50">
    <property type="match status" value="1"/>
</dbReference>
<keyword evidence="4" id="KW-1185">Reference proteome</keyword>
<reference evidence="3" key="2">
    <citation type="submission" date="2025-09" db="UniProtKB">
        <authorList>
            <consortium name="Ensembl"/>
        </authorList>
    </citation>
    <scope>IDENTIFICATION</scope>
</reference>
<dbReference type="PANTHER" id="PTHR46731">
    <property type="entry name" value="F-BOX ONLY PROTEIN 15"/>
    <property type="match status" value="1"/>
</dbReference>
<proteinExistence type="predicted"/>
<reference evidence="3" key="1">
    <citation type="submission" date="2025-08" db="UniProtKB">
        <authorList>
            <consortium name="Ensembl"/>
        </authorList>
    </citation>
    <scope>IDENTIFICATION</scope>
</reference>
<evidence type="ECO:0000259" key="2">
    <source>
        <dbReference type="PROSITE" id="PS50181"/>
    </source>
</evidence>
<dbReference type="SMART" id="SM00256">
    <property type="entry name" value="FBOX"/>
    <property type="match status" value="1"/>
</dbReference>
<dbReference type="InterPro" id="IPR036047">
    <property type="entry name" value="F-box-like_dom_sf"/>
</dbReference>
<dbReference type="Ensembl" id="ENSDLAT00005054700.2">
    <property type="protein sequence ID" value="ENSDLAP00005051366.2"/>
    <property type="gene ID" value="ENSDLAG00005022310.2"/>
</dbReference>
<dbReference type="GO" id="GO:0019005">
    <property type="term" value="C:SCF ubiquitin ligase complex"/>
    <property type="evidence" value="ECO:0007669"/>
    <property type="project" value="TreeGrafter"/>
</dbReference>
<dbReference type="Pfam" id="PF12937">
    <property type="entry name" value="F-box-like"/>
    <property type="match status" value="1"/>
</dbReference>
<dbReference type="GeneTree" id="ENSGT00390000017498"/>
<dbReference type="SUPFAM" id="SSF81383">
    <property type="entry name" value="F-box domain"/>
    <property type="match status" value="1"/>
</dbReference>
<evidence type="ECO:0000313" key="3">
    <source>
        <dbReference type="Ensembl" id="ENSDLAP00005051366.2"/>
    </source>
</evidence>
<protein>
    <recommendedName>
        <fullName evidence="2">F-box domain-containing protein</fullName>
    </recommendedName>
</protein>
<feature type="domain" description="F-box" evidence="2">
    <location>
        <begin position="145"/>
        <end position="191"/>
    </location>
</feature>
<dbReference type="AlphaFoldDB" id="A0A8C4I2D4"/>